<proteinExistence type="predicted"/>
<dbReference type="InterPro" id="IPR027417">
    <property type="entry name" value="P-loop_NTPase"/>
</dbReference>
<dbReference type="Proteomes" id="UP000077098">
    <property type="component" value="Unassembled WGS sequence"/>
</dbReference>
<evidence type="ECO:0000313" key="2">
    <source>
        <dbReference type="Proteomes" id="UP000077098"/>
    </source>
</evidence>
<dbReference type="EMBL" id="LXPS01000033">
    <property type="protein sequence ID" value="OAE41865.1"/>
    <property type="molecule type" value="Genomic_DNA"/>
</dbReference>
<dbReference type="SUPFAM" id="SSF52540">
    <property type="entry name" value="P-loop containing nucleoside triphosphate hydrolases"/>
    <property type="match status" value="1"/>
</dbReference>
<dbReference type="Gene3D" id="3.40.50.300">
    <property type="entry name" value="P-loop containing nucleotide triphosphate hydrolases"/>
    <property type="match status" value="1"/>
</dbReference>
<dbReference type="PIRSF" id="PIRSF034285">
    <property type="entry name" value="UCP034285"/>
    <property type="match status" value="1"/>
</dbReference>
<comment type="caution">
    <text evidence="1">The sequence shown here is derived from an EMBL/GenBank/DDBJ whole genome shotgun (WGS) entry which is preliminary data.</text>
</comment>
<evidence type="ECO:0000313" key="1">
    <source>
        <dbReference type="EMBL" id="OAE41865.1"/>
    </source>
</evidence>
<dbReference type="AlphaFoldDB" id="A0A176X5P2"/>
<name>A0A176X5P2_AGRTU</name>
<gene>
    <name evidence="1" type="ORF">A7J57_02095</name>
</gene>
<protein>
    <submittedName>
        <fullName evidence="1">Damage-inducible protein</fullName>
    </submittedName>
</protein>
<dbReference type="RefSeq" id="WP_063949977.1">
    <property type="nucleotide sequence ID" value="NZ_LXPS01000033.1"/>
</dbReference>
<accession>A0A176X5P2</accession>
<organism evidence="1 2">
    <name type="scientific">Agrobacterium tumefaciens</name>
    <dbReference type="NCBI Taxonomy" id="358"/>
    <lineage>
        <taxon>Bacteria</taxon>
        <taxon>Pseudomonadati</taxon>
        <taxon>Pseudomonadota</taxon>
        <taxon>Alphaproteobacteria</taxon>
        <taxon>Hyphomicrobiales</taxon>
        <taxon>Rhizobiaceae</taxon>
        <taxon>Rhizobium/Agrobacterium group</taxon>
        <taxon>Agrobacterium</taxon>
        <taxon>Agrobacterium tumefaciens complex</taxon>
    </lineage>
</organism>
<reference evidence="1 2" key="1">
    <citation type="submission" date="2016-05" db="EMBL/GenBank/DDBJ databases">
        <authorList>
            <person name="Lavstsen T."/>
            <person name="Jespersen J.S."/>
        </authorList>
    </citation>
    <scope>NUCLEOTIDE SEQUENCE [LARGE SCALE GENOMIC DNA]</scope>
    <source>
        <strain evidence="1 2">KCJ1736</strain>
    </source>
</reference>
<dbReference type="InterPro" id="IPR017026">
    <property type="entry name" value="ImuA"/>
</dbReference>
<sequence>MQKRADQLLVVEELRERLERIGNGAQRLHETLPFGVDAIDHHLPGGGLKLGCLHELSGAGNGAADGAAAALFAAGVAARLSGKVLWCVTRRDLFMPGLTQAGLSQNRLIIVECRDEKGVLDCFEEGLRCNGFGVVMGEMAKLPMNASRRLQLAAETSGVTGLAIRRFRRADDAKLFGEPTAAVTRWRISVRPSTPLPVPGVGRPRWFLELLRCRGGESAEFEVEACDAKGRLALPADMADGSFPASFGTERAAG</sequence>